<dbReference type="PANTHER" id="PTHR43353">
    <property type="entry name" value="SUCCINATE-SEMIALDEHYDE DEHYDROGENASE, MITOCHONDRIAL"/>
    <property type="match status" value="1"/>
</dbReference>
<protein>
    <submittedName>
        <fullName evidence="4">NAD-dependent succinate-semialdehyde dehydrogenase</fullName>
        <ecNumber evidence="4">1.2.1.-</ecNumber>
    </submittedName>
</protein>
<evidence type="ECO:0000256" key="2">
    <source>
        <dbReference type="ARBA" id="ARBA00023002"/>
    </source>
</evidence>
<dbReference type="EC" id="1.2.1.-" evidence="4"/>
<dbReference type="CDD" id="cd07103">
    <property type="entry name" value="ALDH_F5_SSADH_GabD"/>
    <property type="match status" value="1"/>
</dbReference>
<dbReference type="RefSeq" id="WP_302108401.1">
    <property type="nucleotide sequence ID" value="NZ_JAUKTR010000001.1"/>
</dbReference>
<dbReference type="Gene3D" id="3.40.605.10">
    <property type="entry name" value="Aldehyde Dehydrogenase, Chain A, domain 1"/>
    <property type="match status" value="1"/>
</dbReference>
<dbReference type="InterPro" id="IPR016160">
    <property type="entry name" value="Ald_DH_CS_CYS"/>
</dbReference>
<sequence>MISLKLDRPDLIRTGAYIGGQWITDGPTFKVQNPADGSVVAEVLDGGPELARQAADAAAEAFETWRKALPKTRSDLLRRWFDLVTRHAEDLARLMSLEQGKPLSESRAEIAYGAGYIEWFSEEARRNGGDVIPRNKDGREMFALTEPLGVAAVVTPWNFPNAMIARKMAPAIAAGCTVVGKPAADTPLSALALAALAEEAEFPPGLLNLVPAAHGNARGVVQAWQDDMRVRKLSFTGSTQTGRKLAEAAAPTLKRLSLELGGDAPFIVLDDADLDVALQALKAAKFRNGGQACTAANRVLVHRDVQDAFVARIEALIDGLKVGPATDPEAEIGPLIHQDAVAKVERLVGQAIEAGAQLRRGGRVHPQLGGTFYAPTLLTGVTAEMEISRTEVFGPVIALQTFADEAEAIRMANDTEYGLAAYLFSKDAGRCWRMTRALEFGVVGVNEGLVSTEVAPFGGVKQSGYGREGSIHGLSEYQSLKYVCFGGIGD</sequence>
<dbReference type="Proteomes" id="UP001169063">
    <property type="component" value="Unassembled WGS sequence"/>
</dbReference>
<dbReference type="EMBL" id="JAUKTR010000001">
    <property type="protein sequence ID" value="MDO1557976.1"/>
    <property type="molecule type" value="Genomic_DNA"/>
</dbReference>
<accession>A0ABT8SHP2</accession>
<dbReference type="InterPro" id="IPR015590">
    <property type="entry name" value="Aldehyde_DH_dom"/>
</dbReference>
<dbReference type="GO" id="GO:0016491">
    <property type="term" value="F:oxidoreductase activity"/>
    <property type="evidence" value="ECO:0007669"/>
    <property type="project" value="UniProtKB-KW"/>
</dbReference>
<proteinExistence type="inferred from homology"/>
<dbReference type="InterPro" id="IPR050740">
    <property type="entry name" value="Aldehyde_DH_Superfamily"/>
</dbReference>
<dbReference type="Gene3D" id="3.40.309.10">
    <property type="entry name" value="Aldehyde Dehydrogenase, Chain A, domain 2"/>
    <property type="match status" value="1"/>
</dbReference>
<dbReference type="PROSITE" id="PS00070">
    <property type="entry name" value="ALDEHYDE_DEHYDR_CYS"/>
    <property type="match status" value="1"/>
</dbReference>
<gene>
    <name evidence="4" type="ORF">Q0812_00865</name>
</gene>
<dbReference type="Pfam" id="PF00171">
    <property type="entry name" value="Aldedh"/>
    <property type="match status" value="1"/>
</dbReference>
<keyword evidence="2 4" id="KW-0560">Oxidoreductase</keyword>
<keyword evidence="5" id="KW-1185">Reference proteome</keyword>
<comment type="similarity">
    <text evidence="1">Belongs to the aldehyde dehydrogenase family.</text>
</comment>
<evidence type="ECO:0000313" key="4">
    <source>
        <dbReference type="EMBL" id="MDO1557976.1"/>
    </source>
</evidence>
<feature type="domain" description="Aldehyde dehydrogenase" evidence="3">
    <location>
        <begin position="25"/>
        <end position="483"/>
    </location>
</feature>
<name>A0ABT8SHP2_9CAUL</name>
<dbReference type="InterPro" id="IPR016162">
    <property type="entry name" value="Ald_DH_N"/>
</dbReference>
<dbReference type="PANTHER" id="PTHR43353:SF5">
    <property type="entry name" value="SUCCINATE-SEMIALDEHYDE DEHYDROGENASE, MITOCHONDRIAL"/>
    <property type="match status" value="1"/>
</dbReference>
<reference evidence="4" key="1">
    <citation type="submission" date="2023-07" db="EMBL/GenBank/DDBJ databases">
        <title>Brevundimonas soil sp. nov., isolated from the soil of chemical plant.</title>
        <authorList>
            <person name="Wu N."/>
        </authorList>
    </citation>
    <scope>NUCLEOTIDE SEQUENCE</scope>
    <source>
        <strain evidence="4">XZ-24</strain>
    </source>
</reference>
<comment type="caution">
    <text evidence="4">The sequence shown here is derived from an EMBL/GenBank/DDBJ whole genome shotgun (WGS) entry which is preliminary data.</text>
</comment>
<dbReference type="SUPFAM" id="SSF53720">
    <property type="entry name" value="ALDH-like"/>
    <property type="match status" value="1"/>
</dbReference>
<evidence type="ECO:0000259" key="3">
    <source>
        <dbReference type="Pfam" id="PF00171"/>
    </source>
</evidence>
<dbReference type="InterPro" id="IPR016163">
    <property type="entry name" value="Ald_DH_C"/>
</dbReference>
<dbReference type="InterPro" id="IPR016161">
    <property type="entry name" value="Ald_DH/histidinol_DH"/>
</dbReference>
<evidence type="ECO:0000313" key="5">
    <source>
        <dbReference type="Proteomes" id="UP001169063"/>
    </source>
</evidence>
<organism evidence="4 5">
    <name type="scientific">Peiella sedimenti</name>
    <dbReference type="NCBI Taxonomy" id="3061083"/>
    <lineage>
        <taxon>Bacteria</taxon>
        <taxon>Pseudomonadati</taxon>
        <taxon>Pseudomonadota</taxon>
        <taxon>Alphaproteobacteria</taxon>
        <taxon>Caulobacterales</taxon>
        <taxon>Caulobacteraceae</taxon>
        <taxon>Peiella</taxon>
    </lineage>
</organism>
<evidence type="ECO:0000256" key="1">
    <source>
        <dbReference type="ARBA" id="ARBA00009986"/>
    </source>
</evidence>